<dbReference type="EMBL" id="CAKXZT010000134">
    <property type="protein sequence ID" value="CAH2403578.1"/>
    <property type="molecule type" value="Genomic_DNA"/>
</dbReference>
<dbReference type="Proteomes" id="UP001153050">
    <property type="component" value="Unassembled WGS sequence"/>
</dbReference>
<gene>
    <name evidence="1" type="ORF">MES5069_390066</name>
</gene>
<sequence length="121" mass="12934">MLASQRGRRVRAEIALAQNLMLAPWVVGLRLPILVAEATGSLVSGRPETVKAVSEKVSALAQGILAAQVAWTRGALTLPLAIADASSPLADIGRSMALAALEPAGRQVRLNHRRLSRRRKR</sequence>
<accession>A0ABM9E3C1</accession>
<evidence type="ECO:0000313" key="2">
    <source>
        <dbReference type="Proteomes" id="UP001153050"/>
    </source>
</evidence>
<comment type="caution">
    <text evidence="1">The sequence shown here is derived from an EMBL/GenBank/DDBJ whole genome shotgun (WGS) entry which is preliminary data.</text>
</comment>
<name>A0ABM9E3C1_9HYPH</name>
<reference evidence="1 2" key="1">
    <citation type="submission" date="2022-03" db="EMBL/GenBank/DDBJ databases">
        <authorList>
            <person name="Brunel B."/>
        </authorList>
    </citation>
    <scope>NUCLEOTIDE SEQUENCE [LARGE SCALE GENOMIC DNA]</scope>
    <source>
        <strain evidence="1">STM5069sample</strain>
    </source>
</reference>
<organism evidence="1 2">
    <name type="scientific">Mesorhizobium escarrei</name>
    <dbReference type="NCBI Taxonomy" id="666018"/>
    <lineage>
        <taxon>Bacteria</taxon>
        <taxon>Pseudomonadati</taxon>
        <taxon>Pseudomonadota</taxon>
        <taxon>Alphaproteobacteria</taxon>
        <taxon>Hyphomicrobiales</taxon>
        <taxon>Phyllobacteriaceae</taxon>
        <taxon>Mesorhizobium</taxon>
    </lineage>
</organism>
<keyword evidence="2" id="KW-1185">Reference proteome</keyword>
<proteinExistence type="predicted"/>
<protein>
    <submittedName>
        <fullName evidence="1">Uncharacterized protein</fullName>
    </submittedName>
</protein>
<evidence type="ECO:0000313" key="1">
    <source>
        <dbReference type="EMBL" id="CAH2403578.1"/>
    </source>
</evidence>